<name>A0ABS9E236_9PROT</name>
<keyword evidence="2 5" id="KW-0812">Transmembrane</keyword>
<feature type="transmembrane region" description="Helical" evidence="5">
    <location>
        <begin position="82"/>
        <end position="101"/>
    </location>
</feature>
<keyword evidence="8" id="KW-1185">Reference proteome</keyword>
<evidence type="ECO:0000313" key="8">
    <source>
        <dbReference type="Proteomes" id="UP001521209"/>
    </source>
</evidence>
<dbReference type="PROSITE" id="PS50850">
    <property type="entry name" value="MFS"/>
    <property type="match status" value="1"/>
</dbReference>
<comment type="subcellular location">
    <subcellularLocation>
        <location evidence="1">Membrane</location>
    </subcellularLocation>
</comment>
<organism evidence="7 8">
    <name type="scientific">Acidiphilium iwatense</name>
    <dbReference type="NCBI Taxonomy" id="768198"/>
    <lineage>
        <taxon>Bacteria</taxon>
        <taxon>Pseudomonadati</taxon>
        <taxon>Pseudomonadota</taxon>
        <taxon>Alphaproteobacteria</taxon>
        <taxon>Acetobacterales</taxon>
        <taxon>Acidocellaceae</taxon>
        <taxon>Acidiphilium</taxon>
    </lineage>
</organism>
<evidence type="ECO:0000256" key="4">
    <source>
        <dbReference type="ARBA" id="ARBA00023136"/>
    </source>
</evidence>
<dbReference type="Pfam" id="PF00083">
    <property type="entry name" value="Sugar_tr"/>
    <property type="match status" value="1"/>
</dbReference>
<evidence type="ECO:0000256" key="1">
    <source>
        <dbReference type="ARBA" id="ARBA00004370"/>
    </source>
</evidence>
<keyword evidence="4 5" id="KW-0472">Membrane</keyword>
<sequence length="174" mass="18224">MTPGTIVAIALGSGHPMHNYASMSASSLAENRRASAISQPKVALVPMTIGVGLGLGLGSFAGGALQSIYPYVAGTLATSSDHALWTLTYFLVHWALGIALMPWFSRKFGLKRLFILCVIMLASSSALAIIAKSLMLMLVARGAQGISAGIWCRHCCSVITRSICTPSPQRSGAT</sequence>
<dbReference type="Gene3D" id="1.20.1720.10">
    <property type="entry name" value="Multidrug resistance protein D"/>
    <property type="match status" value="1"/>
</dbReference>
<evidence type="ECO:0000256" key="3">
    <source>
        <dbReference type="ARBA" id="ARBA00022989"/>
    </source>
</evidence>
<dbReference type="SUPFAM" id="SSF103473">
    <property type="entry name" value="MFS general substrate transporter"/>
    <property type="match status" value="1"/>
</dbReference>
<proteinExistence type="predicted"/>
<feature type="transmembrane region" description="Helical" evidence="5">
    <location>
        <begin position="42"/>
        <end position="62"/>
    </location>
</feature>
<accession>A0ABS9E236</accession>
<evidence type="ECO:0000259" key="6">
    <source>
        <dbReference type="PROSITE" id="PS50850"/>
    </source>
</evidence>
<dbReference type="InterPro" id="IPR020846">
    <property type="entry name" value="MFS_dom"/>
</dbReference>
<evidence type="ECO:0000256" key="5">
    <source>
        <dbReference type="SAM" id="Phobius"/>
    </source>
</evidence>
<comment type="caution">
    <text evidence="7">The sequence shown here is derived from an EMBL/GenBank/DDBJ whole genome shotgun (WGS) entry which is preliminary data.</text>
</comment>
<dbReference type="InterPro" id="IPR036259">
    <property type="entry name" value="MFS_trans_sf"/>
</dbReference>
<evidence type="ECO:0000313" key="7">
    <source>
        <dbReference type="EMBL" id="MCF3948100.1"/>
    </source>
</evidence>
<dbReference type="EMBL" id="JAKGBZ010000038">
    <property type="protein sequence ID" value="MCF3948100.1"/>
    <property type="molecule type" value="Genomic_DNA"/>
</dbReference>
<reference evidence="7 8" key="1">
    <citation type="submission" date="2022-01" db="EMBL/GenBank/DDBJ databases">
        <authorList>
            <person name="Won M."/>
            <person name="Kim S.-J."/>
            <person name="Kwon S.-W."/>
        </authorList>
    </citation>
    <scope>NUCLEOTIDE SEQUENCE [LARGE SCALE GENOMIC DNA]</scope>
    <source>
        <strain evidence="7 8">KCTC 23505</strain>
    </source>
</reference>
<dbReference type="InterPro" id="IPR005828">
    <property type="entry name" value="MFS_sugar_transport-like"/>
</dbReference>
<feature type="domain" description="Major facilitator superfamily (MFS) profile" evidence="6">
    <location>
        <begin position="47"/>
        <end position="174"/>
    </location>
</feature>
<feature type="transmembrane region" description="Helical" evidence="5">
    <location>
        <begin position="113"/>
        <end position="131"/>
    </location>
</feature>
<keyword evidence="3 5" id="KW-1133">Transmembrane helix</keyword>
<protein>
    <submittedName>
        <fullName evidence="7">MFS transporter</fullName>
    </submittedName>
</protein>
<gene>
    <name evidence="7" type="ORF">L2A60_15600</name>
</gene>
<dbReference type="Proteomes" id="UP001521209">
    <property type="component" value="Unassembled WGS sequence"/>
</dbReference>
<evidence type="ECO:0000256" key="2">
    <source>
        <dbReference type="ARBA" id="ARBA00022692"/>
    </source>
</evidence>